<dbReference type="Proteomes" id="UP000294746">
    <property type="component" value="Unassembled WGS sequence"/>
</dbReference>
<dbReference type="InterPro" id="IPR023346">
    <property type="entry name" value="Lysozyme-like_dom_sf"/>
</dbReference>
<name>A0A4R2RX41_9BACL</name>
<dbReference type="EMBL" id="SLXV01000014">
    <property type="protein sequence ID" value="TCP69042.1"/>
    <property type="molecule type" value="Genomic_DNA"/>
</dbReference>
<dbReference type="RefSeq" id="WP_131848600.1">
    <property type="nucleotide sequence ID" value="NZ_SLXV01000014.1"/>
</dbReference>
<gene>
    <name evidence="3" type="ORF">EDD57_11425</name>
</gene>
<dbReference type="Gene3D" id="1.10.530.10">
    <property type="match status" value="1"/>
</dbReference>
<keyword evidence="1" id="KW-0472">Membrane</keyword>
<comment type="caution">
    <text evidence="3">The sequence shown here is derived from an EMBL/GenBank/DDBJ whole genome shotgun (WGS) entry which is preliminary data.</text>
</comment>
<sequence length="203" mass="23126">MELSGFKKWIDPALRAMPPKRMILIGIILIVIIMIIAIPVSNRWMYPLKYEDDILNSAKQYKISPFLVMAVIRVETKFDPSKVSHANAQGLMQITPGTVDTVIQSAPFSPAVRDQIGDPKMNIQLGTWYLAYLIKEFNGNEVVAVAAYNAGPNKVKSWLRDKKWDGTLQNANHIEYSETRKYVQKVMGYYGKYKSVYGYLVED</sequence>
<proteinExistence type="predicted"/>
<accession>A0A4R2RX41</accession>
<feature type="transmembrane region" description="Helical" evidence="1">
    <location>
        <begin position="21"/>
        <end position="40"/>
    </location>
</feature>
<keyword evidence="1" id="KW-1133">Transmembrane helix</keyword>
<evidence type="ECO:0000256" key="1">
    <source>
        <dbReference type="SAM" id="Phobius"/>
    </source>
</evidence>
<dbReference type="PANTHER" id="PTHR37423:SF2">
    <property type="entry name" value="MEMBRANE-BOUND LYTIC MUREIN TRANSGLYCOSYLASE C"/>
    <property type="match status" value="1"/>
</dbReference>
<evidence type="ECO:0000259" key="2">
    <source>
        <dbReference type="Pfam" id="PF01464"/>
    </source>
</evidence>
<evidence type="ECO:0000313" key="4">
    <source>
        <dbReference type="Proteomes" id="UP000294746"/>
    </source>
</evidence>
<keyword evidence="4" id="KW-1185">Reference proteome</keyword>
<protein>
    <submittedName>
        <fullName evidence="3">Soluble lytic murein transglycosylase</fullName>
    </submittedName>
</protein>
<dbReference type="CDD" id="cd16896">
    <property type="entry name" value="LT_Slt70-like"/>
    <property type="match status" value="1"/>
</dbReference>
<dbReference type="PANTHER" id="PTHR37423">
    <property type="entry name" value="SOLUBLE LYTIC MUREIN TRANSGLYCOSYLASE-RELATED"/>
    <property type="match status" value="1"/>
</dbReference>
<keyword evidence="1" id="KW-0812">Transmembrane</keyword>
<organism evidence="3 4">
    <name type="scientific">Baia soyae</name>
    <dbReference type="NCBI Taxonomy" id="1544746"/>
    <lineage>
        <taxon>Bacteria</taxon>
        <taxon>Bacillati</taxon>
        <taxon>Bacillota</taxon>
        <taxon>Bacilli</taxon>
        <taxon>Bacillales</taxon>
        <taxon>Thermoactinomycetaceae</taxon>
        <taxon>Baia</taxon>
    </lineage>
</organism>
<dbReference type="InterPro" id="IPR008258">
    <property type="entry name" value="Transglycosylase_SLT_dom_1"/>
</dbReference>
<dbReference type="AlphaFoldDB" id="A0A4R2RX41"/>
<dbReference type="OrthoDB" id="9815002at2"/>
<evidence type="ECO:0000313" key="3">
    <source>
        <dbReference type="EMBL" id="TCP69042.1"/>
    </source>
</evidence>
<reference evidence="3 4" key="1">
    <citation type="submission" date="2019-03" db="EMBL/GenBank/DDBJ databases">
        <title>Genomic Encyclopedia of Type Strains, Phase IV (KMG-IV): sequencing the most valuable type-strain genomes for metagenomic binning, comparative biology and taxonomic classification.</title>
        <authorList>
            <person name="Goeker M."/>
        </authorList>
    </citation>
    <scope>NUCLEOTIDE SEQUENCE [LARGE SCALE GENOMIC DNA]</scope>
    <source>
        <strain evidence="3 4">DSM 46831</strain>
    </source>
</reference>
<dbReference type="SUPFAM" id="SSF53955">
    <property type="entry name" value="Lysozyme-like"/>
    <property type="match status" value="1"/>
</dbReference>
<dbReference type="Pfam" id="PF01464">
    <property type="entry name" value="SLT"/>
    <property type="match status" value="1"/>
</dbReference>
<feature type="domain" description="Transglycosylase SLT" evidence="2">
    <location>
        <begin position="56"/>
        <end position="166"/>
    </location>
</feature>